<comment type="caution">
    <text evidence="1">The sequence shown here is derived from an EMBL/GenBank/DDBJ whole genome shotgun (WGS) entry which is preliminary data.</text>
</comment>
<dbReference type="Proteomes" id="UP000275408">
    <property type="component" value="Unassembled WGS sequence"/>
</dbReference>
<gene>
    <name evidence="1" type="ORF">pdam_00025508</name>
</gene>
<sequence>MDQIGSLEARLCSPGEVVEVVVNNDCPDILSKEMERIQVEFKFYDEYNRLAEKTETKWTSLNGTLIS</sequence>
<proteinExistence type="predicted"/>
<evidence type="ECO:0000313" key="1">
    <source>
        <dbReference type="EMBL" id="RMX56685.1"/>
    </source>
</evidence>
<protein>
    <submittedName>
        <fullName evidence="1">Uncharacterized protein</fullName>
    </submittedName>
</protein>
<organism evidence="1 2">
    <name type="scientific">Pocillopora damicornis</name>
    <name type="common">Cauliflower coral</name>
    <name type="synonym">Millepora damicornis</name>
    <dbReference type="NCBI Taxonomy" id="46731"/>
    <lineage>
        <taxon>Eukaryota</taxon>
        <taxon>Metazoa</taxon>
        <taxon>Cnidaria</taxon>
        <taxon>Anthozoa</taxon>
        <taxon>Hexacorallia</taxon>
        <taxon>Scleractinia</taxon>
        <taxon>Astrocoeniina</taxon>
        <taxon>Pocilloporidae</taxon>
        <taxon>Pocillopora</taxon>
    </lineage>
</organism>
<reference evidence="1 2" key="1">
    <citation type="journal article" date="2018" name="Sci. Rep.">
        <title>Comparative analysis of the Pocillopora damicornis genome highlights role of immune system in coral evolution.</title>
        <authorList>
            <person name="Cunning R."/>
            <person name="Bay R.A."/>
            <person name="Gillette P."/>
            <person name="Baker A.C."/>
            <person name="Traylor-Knowles N."/>
        </authorList>
    </citation>
    <scope>NUCLEOTIDE SEQUENCE [LARGE SCALE GENOMIC DNA]</scope>
    <source>
        <strain evidence="1">RSMAS</strain>
        <tissue evidence="1">Whole animal</tissue>
    </source>
</reference>
<accession>A0A3M6USQ7</accession>
<dbReference type="AlphaFoldDB" id="A0A3M6USQ7"/>
<dbReference type="EMBL" id="RCHS01000825">
    <property type="protein sequence ID" value="RMX56685.1"/>
    <property type="molecule type" value="Genomic_DNA"/>
</dbReference>
<keyword evidence="2" id="KW-1185">Reference proteome</keyword>
<evidence type="ECO:0000313" key="2">
    <source>
        <dbReference type="Proteomes" id="UP000275408"/>
    </source>
</evidence>
<name>A0A3M6USQ7_POCDA</name>